<dbReference type="EMBL" id="MT144444">
    <property type="protein sequence ID" value="QJA53714.1"/>
    <property type="molecule type" value="Genomic_DNA"/>
</dbReference>
<proteinExistence type="predicted"/>
<sequence>MYWQNRYLKEGATFQSLTGLETIDLPNKGLLSGIELKVWGTCGAGGDKPDVWLHDRLKKIEVIVNGSQVVKSLTGEQLLADMLYKKTPIWSHDIKNMASASCEEFFYINMGRHYHDMDFMLDLGRVNDPEIRIDNDFTLAAQNGWTNGVAMAVKPSYSIVLHILRDPEVSPRGYIKSSEVYRFVGGISKKENMTVPRGPVYSNLYVQSWYVAQGLGYLLDKLELNINSDNIIPFRVGANELAAEVLRQYGEFRIIEQMSVKGGQAYPSPIEQGILHNVRVGLIDAELAAGDLWGDASPLSFRKTSDGVTPVVGNVNVNADFVGIWPFSVSAIPYFDPHDERTWIDSSKLGDLWVRFEGNASMGTSVTVKLLADEVVTAYL</sequence>
<gene>
    <name evidence="1" type="ORF">TM448A03803_0009</name>
</gene>
<organism evidence="1">
    <name type="scientific">viral metagenome</name>
    <dbReference type="NCBI Taxonomy" id="1070528"/>
    <lineage>
        <taxon>unclassified sequences</taxon>
        <taxon>metagenomes</taxon>
        <taxon>organismal metagenomes</taxon>
    </lineage>
</organism>
<protein>
    <submittedName>
        <fullName evidence="1">Uncharacterized protein</fullName>
    </submittedName>
</protein>
<name>A0A6H2A1M2_9ZZZZ</name>
<accession>A0A6H2A1M2</accession>
<dbReference type="AlphaFoldDB" id="A0A6H2A1M2"/>
<reference evidence="1" key="1">
    <citation type="submission" date="2020-03" db="EMBL/GenBank/DDBJ databases">
        <title>The deep terrestrial virosphere.</title>
        <authorList>
            <person name="Holmfeldt K."/>
            <person name="Nilsson E."/>
            <person name="Simone D."/>
            <person name="Lopez-Fernandez M."/>
            <person name="Wu X."/>
            <person name="de Brujin I."/>
            <person name="Lundin D."/>
            <person name="Andersson A."/>
            <person name="Bertilsson S."/>
            <person name="Dopson M."/>
        </authorList>
    </citation>
    <scope>NUCLEOTIDE SEQUENCE</scope>
    <source>
        <strain evidence="1">TM448A03803</strain>
    </source>
</reference>
<evidence type="ECO:0000313" key="1">
    <source>
        <dbReference type="EMBL" id="QJA53714.1"/>
    </source>
</evidence>